<dbReference type="PeptideAtlas" id="Q8BQ12"/>
<sequence>MLALRCGPRLLGLLSGPRSAPLLLSATRTCSDGGARGANSSSGNPLVYLDVGADGQPLGRVVLEVRLGHLENLDFPGPVLCLAHQVTLSLSFPLSEEAASAWSVRGFSKPWGVWRKRSRSDRTE</sequence>
<reference evidence="1" key="2">
    <citation type="journal article" date="2000" name="Genome Res.">
        <title>Normalization and subtraction of cap-trapper-selected cDNAs to prepare full-length cDNA libraries for rapid discovery of new genes.</title>
        <authorList>
            <person name="Carninci P."/>
            <person name="Shibata Y."/>
            <person name="Hayatsu N."/>
            <person name="Sugahara Y."/>
            <person name="Shibata K."/>
            <person name="Itoh M."/>
            <person name="Konno H."/>
            <person name="Okazaki Y."/>
            <person name="Muramatsu M."/>
            <person name="Hayashizaki Y."/>
        </authorList>
    </citation>
    <scope>NUCLEOTIDE SEQUENCE</scope>
    <source>
        <strain evidence="1">C57BL/6J</strain>
        <tissue evidence="1">Spinal ganglion</tissue>
    </source>
</reference>
<dbReference type="EMBL" id="AK051740">
    <property type="protein sequence ID" value="BAC34747.1"/>
    <property type="molecule type" value="mRNA"/>
</dbReference>
<reference evidence="1" key="1">
    <citation type="journal article" date="1999" name="Methods Enzymol.">
        <title>High-efficiency full-length cDNA cloning.</title>
        <authorList>
            <person name="Carninci P."/>
            <person name="Hayashizaki Y."/>
        </authorList>
    </citation>
    <scope>NUCLEOTIDE SEQUENCE</scope>
    <source>
        <strain evidence="1">C57BL/6J</strain>
        <tissue evidence="1">Spinal ganglion</tissue>
    </source>
</reference>
<organism evidence="1">
    <name type="scientific">Mus musculus</name>
    <name type="common">Mouse</name>
    <dbReference type="NCBI Taxonomy" id="10090"/>
    <lineage>
        <taxon>Eukaryota</taxon>
        <taxon>Metazoa</taxon>
        <taxon>Chordata</taxon>
        <taxon>Craniata</taxon>
        <taxon>Vertebrata</taxon>
        <taxon>Euteleostomi</taxon>
        <taxon>Mammalia</taxon>
        <taxon>Eutheria</taxon>
        <taxon>Euarchontoglires</taxon>
        <taxon>Glires</taxon>
        <taxon>Rodentia</taxon>
        <taxon>Myomorpha</taxon>
        <taxon>Muroidea</taxon>
        <taxon>Muridae</taxon>
        <taxon>Murinae</taxon>
        <taxon>Mus</taxon>
        <taxon>Mus</taxon>
    </lineage>
</organism>
<reference evidence="1" key="4">
    <citation type="journal article" date="2001" name="Nature">
        <title>Functional annotation of a full-length mouse cDNA collection.</title>
        <authorList>
            <consortium name="The RIKEN Genome Exploration Research Group Phase II Team and the FANTOM Consortium"/>
        </authorList>
    </citation>
    <scope>NUCLEOTIDE SEQUENCE</scope>
    <source>
        <strain evidence="1">C57BL/6J</strain>
        <tissue evidence="1">Spinal ganglion</tissue>
    </source>
</reference>
<reference evidence="1" key="6">
    <citation type="journal article" date="2002" name="Nature">
        <title>Analysis of the mouse transcriptome based on functional annotation of 60,770 full-length cDNAs.</title>
        <authorList>
            <consortium name="The FANTOM Consortium and the RIKEN Genome Exploration Research Group Phase I and II Team"/>
        </authorList>
    </citation>
    <scope>NUCLEOTIDE SEQUENCE</scope>
    <source>
        <strain evidence="1">C57BL/6J</strain>
        <tissue evidence="1">Spinal ganglion</tissue>
    </source>
</reference>
<protein>
    <submittedName>
        <fullName evidence="1">Uncharacterized protein</fullName>
    </submittedName>
</protein>
<name>Q8BQ12_MOUSE</name>
<reference evidence="1" key="7">
    <citation type="journal article" date="2005" name="Science">
        <title>The Transcriptional Landscape of the Mammalian Genome.</title>
        <authorList>
            <consortium name="The FANTOM Consortium"/>
            <consortium name="Riken Genome Exploration Research Group and Genome Science Group (Genome Network Project Core Group)"/>
        </authorList>
    </citation>
    <scope>NUCLEOTIDE SEQUENCE</scope>
    <source>
        <strain evidence="1">C57BL/6J</strain>
        <tissue evidence="1">Spinal ganglion</tissue>
    </source>
</reference>
<accession>Q8BQ12</accession>
<evidence type="ECO:0000313" key="1">
    <source>
        <dbReference type="EMBL" id="BAC34747.1"/>
    </source>
</evidence>
<proteinExistence type="evidence at transcript level"/>
<reference evidence="1" key="5">
    <citation type="submission" date="2001-07" db="EMBL/GenBank/DDBJ databases">
        <authorList>
            <person name="Adachi J."/>
            <person name="Aizawa K."/>
            <person name="Akimura T."/>
            <person name="Arakawa T."/>
            <person name="Bono H."/>
            <person name="Carninci P."/>
            <person name="Fukuda S."/>
            <person name="Furuno M."/>
            <person name="Hanagaki T."/>
            <person name="Hara A."/>
            <person name="Hashizume W."/>
            <person name="Hayashida K."/>
            <person name="Hayatsu N."/>
            <person name="Hiramoto K."/>
            <person name="Hiraoka T."/>
            <person name="Hirozane T."/>
            <person name="Hori F."/>
            <person name="Imotani K."/>
            <person name="Ishii Y."/>
            <person name="Itoh M."/>
            <person name="Kagawa I."/>
            <person name="Kasukawa T."/>
            <person name="Katoh H."/>
            <person name="Kawai J."/>
            <person name="Kojima Y."/>
            <person name="Kondo S."/>
            <person name="Konno H."/>
            <person name="Kouda M."/>
            <person name="Koya S."/>
            <person name="Kurihara C."/>
            <person name="Matsuyama T."/>
            <person name="Miyazaki A."/>
            <person name="Murata M."/>
            <person name="Nakamura M."/>
            <person name="Nishi K."/>
            <person name="Nomura K."/>
            <person name="Numazaki R."/>
            <person name="Ohno M."/>
            <person name="Ohsato N."/>
            <person name="Okazaki Y."/>
            <person name="Saito R."/>
            <person name="Saitoh H."/>
            <person name="Sakai C."/>
            <person name="Sakai K."/>
            <person name="Sakazume N."/>
            <person name="Sano H."/>
            <person name="Sasaki D."/>
            <person name="Shibata K."/>
            <person name="Shinagawa A."/>
            <person name="Shiraki T."/>
            <person name="Sogabe Y."/>
            <person name="Tagami M."/>
            <person name="Tagawa A."/>
            <person name="Takahashi F."/>
            <person name="Takaku-Akahira S."/>
            <person name="Takeda Y."/>
            <person name="Tanaka T."/>
            <person name="Tomaru A."/>
            <person name="Toya T."/>
            <person name="Yasunishi A."/>
            <person name="Muramatsu M."/>
            <person name="Hayashizaki Y."/>
        </authorList>
    </citation>
    <scope>NUCLEOTIDE SEQUENCE</scope>
    <source>
        <strain evidence="1">C57BL/6J</strain>
        <tissue evidence="1">Spinal ganglion</tissue>
    </source>
</reference>
<dbReference type="AlphaFoldDB" id="Q8BQ12"/>
<reference evidence="1" key="8">
    <citation type="journal article" date="2005" name="Science">
        <title>Antisense Transcription in the Mammalian Transcriptome.</title>
        <authorList>
            <consortium name="RIKEN Genome Exploration Research Group and Genome Science Group (Genome Network Project Core Group) and the FANTOM Consortium"/>
        </authorList>
    </citation>
    <scope>NUCLEOTIDE SEQUENCE</scope>
    <source>
        <strain evidence="1">C57BL/6J</strain>
        <tissue evidence="1">Spinal ganglion</tissue>
    </source>
</reference>
<reference evidence="1" key="3">
    <citation type="journal article" date="2000" name="Genome Res.">
        <title>RIKEN integrated sequence analysis (RISA) system--384-format sequencing pipeline with 384 multicapillary sequencer.</title>
        <authorList>
            <person name="Shibata K."/>
            <person name="Itoh M."/>
            <person name="Aizawa K."/>
            <person name="Nagaoka S."/>
            <person name="Sasaki N."/>
            <person name="Carninci P."/>
            <person name="Konno H."/>
            <person name="Akiyama J."/>
            <person name="Nishi K."/>
            <person name="Kitsunai T."/>
            <person name="Tashiro H."/>
            <person name="Itoh M."/>
            <person name="Sumi N."/>
            <person name="Ishii Y."/>
            <person name="Nakamura S."/>
            <person name="Hazama M."/>
            <person name="Nishine T."/>
            <person name="Harada A."/>
            <person name="Yamamoto R."/>
            <person name="Matsumoto H."/>
            <person name="Sakaguchi S."/>
            <person name="Ikegami T."/>
            <person name="Kashiwagi K."/>
            <person name="Fujiwake S."/>
            <person name="Inoue K."/>
            <person name="Togawa Y."/>
            <person name="Izawa M."/>
            <person name="Ohara E."/>
            <person name="Watahiki M."/>
            <person name="Yoneda Y."/>
            <person name="Ishikawa T."/>
            <person name="Ozawa K."/>
            <person name="Tanaka T."/>
            <person name="Matsuura S."/>
            <person name="Kawai J."/>
            <person name="Okazaki Y."/>
            <person name="Muramatsu M."/>
            <person name="Inoue Y."/>
            <person name="Kira A."/>
            <person name="Hayashizaki Y."/>
        </authorList>
    </citation>
    <scope>NUCLEOTIDE SEQUENCE</scope>
    <source>
        <strain evidence="1">C57BL/6J</strain>
        <tissue evidence="1">Spinal ganglion</tissue>
    </source>
</reference>